<evidence type="ECO:0000256" key="6">
    <source>
        <dbReference type="ARBA" id="ARBA00023288"/>
    </source>
</evidence>
<keyword evidence="4" id="KW-0564">Palmitate</keyword>
<keyword evidence="8" id="KW-1185">Reference proteome</keyword>
<sequence length="41" mass="4307">MRRLPLTISLILLCLCAGCGQTGPLYLPAEEPASSESDSAE</sequence>
<evidence type="ECO:0000256" key="2">
    <source>
        <dbReference type="ARBA" id="ARBA00022729"/>
    </source>
</evidence>
<keyword evidence="3" id="KW-0472">Membrane</keyword>
<keyword evidence="6 7" id="KW-0449">Lipoprotein</keyword>
<comment type="caution">
    <text evidence="7">The sequence shown here is derived from an EMBL/GenBank/DDBJ whole genome shotgun (WGS) entry which is preliminary data.</text>
</comment>
<keyword evidence="2" id="KW-0732">Signal</keyword>
<proteinExistence type="predicted"/>
<evidence type="ECO:0000256" key="1">
    <source>
        <dbReference type="ARBA" id="ARBA00004459"/>
    </source>
</evidence>
<evidence type="ECO:0000256" key="4">
    <source>
        <dbReference type="ARBA" id="ARBA00023139"/>
    </source>
</evidence>
<evidence type="ECO:0000256" key="3">
    <source>
        <dbReference type="ARBA" id="ARBA00023136"/>
    </source>
</evidence>
<dbReference type="RefSeq" id="WP_253968710.1">
    <property type="nucleotide sequence ID" value="NZ_JAMFTH010000005.1"/>
</dbReference>
<dbReference type="AlphaFoldDB" id="A0A9X2KUN0"/>
<dbReference type="NCBIfam" id="NF047847">
    <property type="entry name" value="SS_mature_LptM"/>
    <property type="match status" value="1"/>
</dbReference>
<comment type="subcellular location">
    <subcellularLocation>
        <location evidence="1">Cell outer membrane</location>
        <topology evidence="1">Lipid-anchor</topology>
    </subcellularLocation>
</comment>
<dbReference type="EMBL" id="JAMFTH010000005">
    <property type="protein sequence ID" value="MCP8900417.1"/>
    <property type="molecule type" value="Genomic_DNA"/>
</dbReference>
<name>A0A9X2KUN0_9GAMM</name>
<gene>
    <name evidence="7" type="ORF">M6D89_14015</name>
</gene>
<evidence type="ECO:0000313" key="7">
    <source>
        <dbReference type="EMBL" id="MCP8900417.1"/>
    </source>
</evidence>
<dbReference type="Proteomes" id="UP001139319">
    <property type="component" value="Unassembled WGS sequence"/>
</dbReference>
<accession>A0A9X2KUN0</accession>
<protein>
    <submittedName>
        <fullName evidence="7">Lipoprotein</fullName>
    </submittedName>
</protein>
<dbReference type="InterPro" id="IPR032831">
    <property type="entry name" value="LptM_cons"/>
</dbReference>
<keyword evidence="5" id="KW-0998">Cell outer membrane</keyword>
<reference evidence="7" key="2">
    <citation type="submission" date="2023-01" db="EMBL/GenBank/DDBJ databases">
        <title>Gilvimarinus xylanilyticus HB14 isolated from Caulerpa lentillifera aquaculture base in Hainan, China.</title>
        <authorList>
            <person name="Zhang Y.-J."/>
        </authorList>
    </citation>
    <scope>NUCLEOTIDE SEQUENCE</scope>
    <source>
        <strain evidence="7">HB14</strain>
    </source>
</reference>
<reference evidence="7" key="1">
    <citation type="submission" date="2022-05" db="EMBL/GenBank/DDBJ databases">
        <authorList>
            <person name="Sun H.-N."/>
        </authorList>
    </citation>
    <scope>NUCLEOTIDE SEQUENCE</scope>
    <source>
        <strain evidence="7">HB14</strain>
    </source>
</reference>
<evidence type="ECO:0000256" key="5">
    <source>
        <dbReference type="ARBA" id="ARBA00023237"/>
    </source>
</evidence>
<evidence type="ECO:0000313" key="8">
    <source>
        <dbReference type="Proteomes" id="UP001139319"/>
    </source>
</evidence>
<organism evidence="7 8">
    <name type="scientific">Gilvimarinus xylanilyticus</name>
    <dbReference type="NCBI Taxonomy" id="2944139"/>
    <lineage>
        <taxon>Bacteria</taxon>
        <taxon>Pseudomonadati</taxon>
        <taxon>Pseudomonadota</taxon>
        <taxon>Gammaproteobacteria</taxon>
        <taxon>Cellvibrionales</taxon>
        <taxon>Cellvibrionaceae</taxon>
        <taxon>Gilvimarinus</taxon>
    </lineage>
</organism>